<organism evidence="3">
    <name type="scientific">Eutreptiella gymnastica</name>
    <dbReference type="NCBI Taxonomy" id="73025"/>
    <lineage>
        <taxon>Eukaryota</taxon>
        <taxon>Discoba</taxon>
        <taxon>Euglenozoa</taxon>
        <taxon>Euglenida</taxon>
        <taxon>Spirocuta</taxon>
        <taxon>Euglenophyceae</taxon>
        <taxon>Eutreptiales</taxon>
        <taxon>Eutreptiaceae</taxon>
        <taxon>Eutreptiella</taxon>
    </lineage>
</organism>
<dbReference type="EMBL" id="HBJA01104621">
    <property type="protein sequence ID" value="CAE0824856.1"/>
    <property type="molecule type" value="Transcribed_RNA"/>
</dbReference>
<dbReference type="EMBL" id="HBJA01104618">
    <property type="protein sequence ID" value="CAE0824854.1"/>
    <property type="molecule type" value="Transcribed_RNA"/>
</dbReference>
<dbReference type="AlphaFoldDB" id="A0A6T2EW76"/>
<evidence type="ECO:0000313" key="1">
    <source>
        <dbReference type="EMBL" id="CAE0824854.1"/>
    </source>
</evidence>
<proteinExistence type="predicted"/>
<evidence type="ECO:0000313" key="3">
    <source>
        <dbReference type="EMBL" id="CAE0824856.1"/>
    </source>
</evidence>
<accession>A0A6T2EW76</accession>
<evidence type="ECO:0000313" key="2">
    <source>
        <dbReference type="EMBL" id="CAE0824855.1"/>
    </source>
</evidence>
<name>A0A6T2EW76_9EUGL</name>
<dbReference type="EMBL" id="HBJA01104619">
    <property type="protein sequence ID" value="CAE0824855.1"/>
    <property type="molecule type" value="Transcribed_RNA"/>
</dbReference>
<protein>
    <submittedName>
        <fullName evidence="3">Uncharacterized protein</fullName>
    </submittedName>
</protein>
<gene>
    <name evidence="1" type="ORF">EGYM00163_LOCUS36097</name>
    <name evidence="2" type="ORF">EGYM00163_LOCUS36098</name>
    <name evidence="3" type="ORF">EGYM00163_LOCUS36099</name>
</gene>
<reference evidence="3" key="1">
    <citation type="submission" date="2021-01" db="EMBL/GenBank/DDBJ databases">
        <authorList>
            <person name="Corre E."/>
            <person name="Pelletier E."/>
            <person name="Niang G."/>
            <person name="Scheremetjew M."/>
            <person name="Finn R."/>
            <person name="Kale V."/>
            <person name="Holt S."/>
            <person name="Cochrane G."/>
            <person name="Meng A."/>
            <person name="Brown T."/>
            <person name="Cohen L."/>
        </authorList>
    </citation>
    <scope>NUCLEOTIDE SEQUENCE</scope>
    <source>
        <strain evidence="3">CCMP1594</strain>
    </source>
</reference>
<sequence>MWRPMPLPCPPWTSELDLGQAISLATGQLHPRSYIRPRFPFASGQLTGDVLGFGAAASSPCPVPVLMWDCTHASFTPGRVVHPWFPEGSARGICLGFAPEICIVSAMCCW</sequence>